<dbReference type="Proteomes" id="UP000824782">
    <property type="component" value="Unassembled WGS sequence"/>
</dbReference>
<name>A0AAV7CGB0_ENGPU</name>
<protein>
    <submittedName>
        <fullName evidence="1">Uncharacterized protein</fullName>
    </submittedName>
</protein>
<proteinExistence type="predicted"/>
<evidence type="ECO:0000313" key="2">
    <source>
        <dbReference type="Proteomes" id="UP000824782"/>
    </source>
</evidence>
<sequence>MCVGGQGQSISYHCAPHVVRTPCSFAHPPLVLICTPEQCCGSAGLYVLSTYRCRADASRILNAPPPSRVLCVHPAPDAVM</sequence>
<gene>
    <name evidence="1" type="ORF">GDO81_008427</name>
</gene>
<organism evidence="1 2">
    <name type="scientific">Engystomops pustulosus</name>
    <name type="common">Tungara frog</name>
    <name type="synonym">Physalaemus pustulosus</name>
    <dbReference type="NCBI Taxonomy" id="76066"/>
    <lineage>
        <taxon>Eukaryota</taxon>
        <taxon>Metazoa</taxon>
        <taxon>Chordata</taxon>
        <taxon>Craniata</taxon>
        <taxon>Vertebrata</taxon>
        <taxon>Euteleostomi</taxon>
        <taxon>Amphibia</taxon>
        <taxon>Batrachia</taxon>
        <taxon>Anura</taxon>
        <taxon>Neobatrachia</taxon>
        <taxon>Hyloidea</taxon>
        <taxon>Leptodactylidae</taxon>
        <taxon>Leiuperinae</taxon>
        <taxon>Engystomops</taxon>
    </lineage>
</organism>
<accession>A0AAV7CGB0</accession>
<keyword evidence="2" id="KW-1185">Reference proteome</keyword>
<evidence type="ECO:0000313" key="1">
    <source>
        <dbReference type="EMBL" id="KAG8583462.1"/>
    </source>
</evidence>
<dbReference type="EMBL" id="WNYA01000003">
    <property type="protein sequence ID" value="KAG8583462.1"/>
    <property type="molecule type" value="Genomic_DNA"/>
</dbReference>
<reference evidence="1" key="1">
    <citation type="thesis" date="2020" institute="ProQuest LLC" country="789 East Eisenhower Parkway, Ann Arbor, MI, USA">
        <title>Comparative Genomics and Chromosome Evolution.</title>
        <authorList>
            <person name="Mudd A.B."/>
        </authorList>
    </citation>
    <scope>NUCLEOTIDE SEQUENCE</scope>
    <source>
        <strain evidence="1">237g6f4</strain>
        <tissue evidence="1">Blood</tissue>
    </source>
</reference>
<dbReference type="AlphaFoldDB" id="A0AAV7CGB0"/>
<comment type="caution">
    <text evidence="1">The sequence shown here is derived from an EMBL/GenBank/DDBJ whole genome shotgun (WGS) entry which is preliminary data.</text>
</comment>